<sequence>MFLGIDLDCGTTRPVMFNVANAPKQDASASMGIVGDLGAGKSVMEKLISEAVWARGGVAICIDRTPVREWASFARTAAAGRCQIIDAARAEVSRLGSRRRVTLSYRRNMLSVTGSFSAASMRWWVSWRPTTRSLG</sequence>
<accession>A0A918J8R5</accession>
<dbReference type="EMBL" id="BMUE01000008">
    <property type="protein sequence ID" value="GGW58260.1"/>
    <property type="molecule type" value="Genomic_DNA"/>
</dbReference>
<reference evidence="1" key="2">
    <citation type="submission" date="2020-09" db="EMBL/GenBank/DDBJ databases">
        <authorList>
            <person name="Sun Q."/>
            <person name="Ohkuma M."/>
        </authorList>
    </citation>
    <scope>NUCLEOTIDE SEQUENCE</scope>
    <source>
        <strain evidence="1">JCM 4490</strain>
    </source>
</reference>
<comment type="caution">
    <text evidence="1">The sequence shown here is derived from an EMBL/GenBank/DDBJ whole genome shotgun (WGS) entry which is preliminary data.</text>
</comment>
<evidence type="ECO:0000313" key="1">
    <source>
        <dbReference type="EMBL" id="GGW58260.1"/>
    </source>
</evidence>
<evidence type="ECO:0008006" key="3">
    <source>
        <dbReference type="Google" id="ProtNLM"/>
    </source>
</evidence>
<dbReference type="Gene3D" id="3.40.50.300">
    <property type="entry name" value="P-loop containing nucleotide triphosphate hydrolases"/>
    <property type="match status" value="1"/>
</dbReference>
<protein>
    <recommendedName>
        <fullName evidence="3">ATP/GTP-binding protein</fullName>
    </recommendedName>
</protein>
<evidence type="ECO:0000313" key="2">
    <source>
        <dbReference type="Proteomes" id="UP000620224"/>
    </source>
</evidence>
<name>A0A918J8R5_9ACTN</name>
<dbReference type="Proteomes" id="UP000620224">
    <property type="component" value="Unassembled WGS sequence"/>
</dbReference>
<proteinExistence type="predicted"/>
<gene>
    <name evidence="1" type="ORF">GCM10010503_39120</name>
</gene>
<dbReference type="SUPFAM" id="SSF52540">
    <property type="entry name" value="P-loop containing nucleoside triphosphate hydrolases"/>
    <property type="match status" value="1"/>
</dbReference>
<keyword evidence="2" id="KW-1185">Reference proteome</keyword>
<reference evidence="1" key="1">
    <citation type="journal article" date="2014" name="Int. J. Syst. Evol. Microbiol.">
        <title>Complete genome sequence of Corynebacterium casei LMG S-19264T (=DSM 44701T), isolated from a smear-ripened cheese.</title>
        <authorList>
            <consortium name="US DOE Joint Genome Institute (JGI-PGF)"/>
            <person name="Walter F."/>
            <person name="Albersmeier A."/>
            <person name="Kalinowski J."/>
            <person name="Ruckert C."/>
        </authorList>
    </citation>
    <scope>NUCLEOTIDE SEQUENCE</scope>
    <source>
        <strain evidence="1">JCM 4490</strain>
    </source>
</reference>
<dbReference type="AlphaFoldDB" id="A0A918J8R5"/>
<organism evidence="1 2">
    <name type="scientific">Streptomyces lucensis JCM 4490</name>
    <dbReference type="NCBI Taxonomy" id="1306176"/>
    <lineage>
        <taxon>Bacteria</taxon>
        <taxon>Bacillati</taxon>
        <taxon>Actinomycetota</taxon>
        <taxon>Actinomycetes</taxon>
        <taxon>Kitasatosporales</taxon>
        <taxon>Streptomycetaceae</taxon>
        <taxon>Streptomyces</taxon>
    </lineage>
</organism>
<dbReference type="InterPro" id="IPR027417">
    <property type="entry name" value="P-loop_NTPase"/>
</dbReference>